<feature type="compositionally biased region" description="Acidic residues" evidence="1">
    <location>
        <begin position="184"/>
        <end position="199"/>
    </location>
</feature>
<feature type="compositionally biased region" description="Basic and acidic residues" evidence="1">
    <location>
        <begin position="306"/>
        <end position="330"/>
    </location>
</feature>
<feature type="compositionally biased region" description="Polar residues" evidence="1">
    <location>
        <begin position="146"/>
        <end position="173"/>
    </location>
</feature>
<dbReference type="InterPro" id="IPR012417">
    <property type="entry name" value="CaM-bd_dom_pln"/>
</dbReference>
<evidence type="ECO:0000313" key="3">
    <source>
        <dbReference type="EMBL" id="KAK2972670.1"/>
    </source>
</evidence>
<feature type="compositionally biased region" description="Polar residues" evidence="1">
    <location>
        <begin position="29"/>
        <end position="43"/>
    </location>
</feature>
<accession>A0AA88RA89</accession>
<reference evidence="3" key="1">
    <citation type="submission" date="2022-12" db="EMBL/GenBank/DDBJ databases">
        <title>Draft genome assemblies for two species of Escallonia (Escalloniales).</title>
        <authorList>
            <person name="Chanderbali A."/>
            <person name="Dervinis C."/>
            <person name="Anghel I."/>
            <person name="Soltis D."/>
            <person name="Soltis P."/>
            <person name="Zapata F."/>
        </authorList>
    </citation>
    <scope>NUCLEOTIDE SEQUENCE</scope>
    <source>
        <strain evidence="3">UCBG92.1500</strain>
        <tissue evidence="3">Leaf</tissue>
    </source>
</reference>
<dbReference type="Pfam" id="PF07839">
    <property type="entry name" value="CaM_binding"/>
    <property type="match status" value="1"/>
</dbReference>
<sequence>MQVLLNSYISMATKGKQCGDVKEKRGLSPNPTTQRRTILNSASPDKKPEASTPEKHIPNYLKPTISSSFDPSKHYVKKQSSSNTTHKPTLTRRRSFDKPPSPSQLEKTLTSPNCSERTLRSSSFSAKTTTLPKAPRNVKKSVTPLKKQNNAGNGLTKKAPTSRTSHTANNTSNKADDAPKLETSQEDQESSVTEAEEEMSNIGSNSDLPAEILILEDKEHMDVLCVELENAKGEELKNYEFSSLSEDQISYSDAEMVEPEHDICTEETASKNKHDAEDQNKEEKEVEVGNTDEKKKEGEDGANGSPEDKAKETEETGETEEAKGADKEANLEMQNVAEAKQQGGHVKKDSAAYNDVIEETASKLREQRKNKVKALVGAFETVISLQEPEAPSPH</sequence>
<feature type="compositionally biased region" description="Basic and acidic residues" evidence="1">
    <location>
        <begin position="44"/>
        <end position="57"/>
    </location>
</feature>
<dbReference type="EMBL" id="JAVXUO010002498">
    <property type="protein sequence ID" value="KAK2972670.1"/>
    <property type="molecule type" value="Genomic_DNA"/>
</dbReference>
<organism evidence="3 5">
    <name type="scientific">Escallonia rubra</name>
    <dbReference type="NCBI Taxonomy" id="112253"/>
    <lineage>
        <taxon>Eukaryota</taxon>
        <taxon>Viridiplantae</taxon>
        <taxon>Streptophyta</taxon>
        <taxon>Embryophyta</taxon>
        <taxon>Tracheophyta</taxon>
        <taxon>Spermatophyta</taxon>
        <taxon>Magnoliopsida</taxon>
        <taxon>eudicotyledons</taxon>
        <taxon>Gunneridae</taxon>
        <taxon>Pentapetalae</taxon>
        <taxon>asterids</taxon>
        <taxon>campanulids</taxon>
        <taxon>Escalloniales</taxon>
        <taxon>Escalloniaceae</taxon>
        <taxon>Escallonia</taxon>
    </lineage>
</organism>
<feature type="compositionally biased region" description="Basic and acidic residues" evidence="1">
    <location>
        <begin position="258"/>
        <end position="299"/>
    </location>
</feature>
<protein>
    <recommendedName>
        <fullName evidence="2">Calmodulin-binding domain-containing protein</fullName>
    </recommendedName>
</protein>
<dbReference type="PANTHER" id="PTHR33349:SF20">
    <property type="entry name" value="CHROMO DOMAIN CEC-LIKE PROTEIN"/>
    <property type="match status" value="1"/>
</dbReference>
<feature type="region of interest" description="Disordered" evidence="1">
    <location>
        <begin position="250"/>
        <end position="352"/>
    </location>
</feature>
<feature type="region of interest" description="Disordered" evidence="1">
    <location>
        <begin position="15"/>
        <end position="207"/>
    </location>
</feature>
<evidence type="ECO:0000313" key="5">
    <source>
        <dbReference type="Proteomes" id="UP001187471"/>
    </source>
</evidence>
<feature type="compositionally biased region" description="Basic and acidic residues" evidence="1">
    <location>
        <begin position="17"/>
        <end position="26"/>
    </location>
</feature>
<dbReference type="PANTHER" id="PTHR33349">
    <property type="entry name" value="EMB|CAB62594.1"/>
    <property type="match status" value="1"/>
</dbReference>
<comment type="caution">
    <text evidence="3">The sequence shown here is derived from an EMBL/GenBank/DDBJ whole genome shotgun (WGS) entry which is preliminary data.</text>
</comment>
<evidence type="ECO:0000256" key="1">
    <source>
        <dbReference type="SAM" id="MobiDB-lite"/>
    </source>
</evidence>
<gene>
    <name evidence="4" type="ORF">RJ640_000730</name>
    <name evidence="3" type="ORF">RJ640_003511</name>
</gene>
<feature type="compositionally biased region" description="Polar residues" evidence="1">
    <location>
        <begin position="103"/>
        <end position="131"/>
    </location>
</feature>
<dbReference type="Proteomes" id="UP001187471">
    <property type="component" value="Unassembled WGS sequence"/>
</dbReference>
<dbReference type="GO" id="GO:0005516">
    <property type="term" value="F:calmodulin binding"/>
    <property type="evidence" value="ECO:0007669"/>
    <property type="project" value="InterPro"/>
</dbReference>
<keyword evidence="5" id="KW-1185">Reference proteome</keyword>
<feature type="domain" description="Calmodulin-binding" evidence="2">
    <location>
        <begin position="270"/>
        <end position="384"/>
    </location>
</feature>
<evidence type="ECO:0000259" key="2">
    <source>
        <dbReference type="SMART" id="SM01054"/>
    </source>
</evidence>
<dbReference type="AlphaFoldDB" id="A0AA88RA89"/>
<dbReference type="EMBL" id="JAVXUO010001185">
    <property type="protein sequence ID" value="KAK2985173.1"/>
    <property type="molecule type" value="Genomic_DNA"/>
</dbReference>
<evidence type="ECO:0000313" key="4">
    <source>
        <dbReference type="EMBL" id="KAK2985173.1"/>
    </source>
</evidence>
<proteinExistence type="predicted"/>
<feature type="compositionally biased region" description="Polar residues" evidence="1">
    <location>
        <begin position="78"/>
        <end position="88"/>
    </location>
</feature>
<dbReference type="SMART" id="SM01054">
    <property type="entry name" value="CaM_binding"/>
    <property type="match status" value="1"/>
</dbReference>
<name>A0AA88RA89_9ASTE</name>